<accession>A0A8H3TRR2</accession>
<dbReference type="GO" id="GO:0016567">
    <property type="term" value="P:protein ubiquitination"/>
    <property type="evidence" value="ECO:0007669"/>
    <property type="project" value="UniProtKB-ARBA"/>
</dbReference>
<evidence type="ECO:0000256" key="4">
    <source>
        <dbReference type="ARBA" id="ARBA00022723"/>
    </source>
</evidence>
<evidence type="ECO:0000256" key="9">
    <source>
        <dbReference type="SAM" id="MobiDB-lite"/>
    </source>
</evidence>
<evidence type="ECO:0000256" key="5">
    <source>
        <dbReference type="ARBA" id="ARBA00022771"/>
    </source>
</evidence>
<sequence>MSRITEDNRWWCHECSTAFREPIPSVGNDPPLCPNCMSEVIEQRELDAQDDEWFHPQTEAEAEDHSDHPFMGFFNPPSMVGNRTSAPARPHAQEINPLAEMMRLMSGAVPPPSSNSSSTGSTGGGPRIRTFTFGNPTGGGIMGGATISIGGGPVLGTDEHGFVRDPWGDAFGQARGASSGPTAEQGARERFGQGGQAGFNPYRPAPGDYVTIEDLLSHFLGGMSAVGGGPGSGNLGDYVMSDEGLDRVLEQLMHAAGEHNRPPPASDVVIEGLPRIKLDETTLNASQYKDCSICLTEFELGEEVIRIPCKHIFHSECLVPWLKENGTCPVCRFSLVPQDQRNAPRPHPTGEGETVNASSEHGVGGVISNVFQGLSRFFLGGDERPHHQDEAHPGFQRTEDHRNDAAPRDDFMASRPPGSFPRPISPTVDEHPYQAIPASSSAATGSVDNTLQPAPSAEDAHQSSASLSTDNPDARPAEMIPDTSGSRFMSSVFDPRSGSPLARGNAASPGPIGTASYLGRVSSPPEQDRDNTGNTASRVDLPNPSTPNSSQMVLGHDTATATSTHPPSSPSPSTSQTQNPASDPAREQARQPSPHPVYPTSIPAEHRERHARREAMLRQAEGREEHFTGETGADHTLPE</sequence>
<organism evidence="11 12">
    <name type="scientific">Naganishia liquefaciens</name>
    <dbReference type="NCBI Taxonomy" id="104408"/>
    <lineage>
        <taxon>Eukaryota</taxon>
        <taxon>Fungi</taxon>
        <taxon>Dikarya</taxon>
        <taxon>Basidiomycota</taxon>
        <taxon>Agaricomycotina</taxon>
        <taxon>Tremellomycetes</taxon>
        <taxon>Filobasidiales</taxon>
        <taxon>Filobasidiaceae</taxon>
        <taxon>Naganishia</taxon>
    </lineage>
</organism>
<comment type="catalytic activity">
    <reaction evidence="1">
        <text>S-ubiquitinyl-[E2 ubiquitin-conjugating enzyme]-L-cysteine + [acceptor protein]-L-lysine = [E2 ubiquitin-conjugating enzyme]-L-cysteine + N(6)-ubiquitinyl-[acceptor protein]-L-lysine.</text>
        <dbReference type="EC" id="2.3.2.27"/>
    </reaction>
</comment>
<evidence type="ECO:0000256" key="7">
    <source>
        <dbReference type="ARBA" id="ARBA00022833"/>
    </source>
</evidence>
<dbReference type="PANTHER" id="PTHR45931">
    <property type="entry name" value="SI:CH211-59O9.10"/>
    <property type="match status" value="1"/>
</dbReference>
<dbReference type="Pfam" id="PF13639">
    <property type="entry name" value="zf-RING_2"/>
    <property type="match status" value="1"/>
</dbReference>
<keyword evidence="6" id="KW-0833">Ubl conjugation pathway</keyword>
<dbReference type="GO" id="GO:0006511">
    <property type="term" value="P:ubiquitin-dependent protein catabolic process"/>
    <property type="evidence" value="ECO:0007669"/>
    <property type="project" value="TreeGrafter"/>
</dbReference>
<evidence type="ECO:0000313" key="11">
    <source>
        <dbReference type="EMBL" id="GHJ85054.1"/>
    </source>
</evidence>
<dbReference type="InterPro" id="IPR051834">
    <property type="entry name" value="RING_finger_E3_ligase"/>
</dbReference>
<feature type="compositionally biased region" description="Basic and acidic residues" evidence="9">
    <location>
        <begin position="381"/>
        <end position="412"/>
    </location>
</feature>
<evidence type="ECO:0000259" key="10">
    <source>
        <dbReference type="PROSITE" id="PS50089"/>
    </source>
</evidence>
<evidence type="ECO:0000313" key="12">
    <source>
        <dbReference type="Proteomes" id="UP000620104"/>
    </source>
</evidence>
<evidence type="ECO:0000256" key="3">
    <source>
        <dbReference type="ARBA" id="ARBA00022679"/>
    </source>
</evidence>
<dbReference type="PANTHER" id="PTHR45931:SF3">
    <property type="entry name" value="RING ZINC FINGER-CONTAINING PROTEIN"/>
    <property type="match status" value="1"/>
</dbReference>
<dbReference type="EMBL" id="BLZA01000010">
    <property type="protein sequence ID" value="GHJ85054.1"/>
    <property type="molecule type" value="Genomic_DNA"/>
</dbReference>
<name>A0A8H3TRR2_9TREE</name>
<feature type="compositionally biased region" description="Polar residues" evidence="9">
    <location>
        <begin position="462"/>
        <end position="471"/>
    </location>
</feature>
<evidence type="ECO:0000256" key="6">
    <source>
        <dbReference type="ARBA" id="ARBA00022786"/>
    </source>
</evidence>
<dbReference type="PROSITE" id="PS50089">
    <property type="entry name" value="ZF_RING_2"/>
    <property type="match status" value="1"/>
</dbReference>
<gene>
    <name evidence="11" type="ORF">NliqN6_1456</name>
</gene>
<dbReference type="Proteomes" id="UP000620104">
    <property type="component" value="Unassembled WGS sequence"/>
</dbReference>
<feature type="compositionally biased region" description="Polar residues" evidence="9">
    <location>
        <begin position="437"/>
        <end position="453"/>
    </location>
</feature>
<dbReference type="EC" id="2.3.2.27" evidence="2"/>
<reference evidence="11" key="1">
    <citation type="submission" date="2020-07" db="EMBL/GenBank/DDBJ databases">
        <title>Draft Genome Sequence of a Deep-Sea Yeast, Naganishia (Cryptococcus) liquefaciens strain N6.</title>
        <authorList>
            <person name="Han Y.W."/>
            <person name="Kajitani R."/>
            <person name="Morimoto H."/>
            <person name="Parhat M."/>
            <person name="Tsubouchi H."/>
            <person name="Bakenova O."/>
            <person name="Ogata M."/>
            <person name="Argunhan B."/>
            <person name="Aoki R."/>
            <person name="Kajiwara S."/>
            <person name="Itoh T."/>
            <person name="Iwasaki H."/>
        </authorList>
    </citation>
    <scope>NUCLEOTIDE SEQUENCE</scope>
    <source>
        <strain evidence="11">N6</strain>
    </source>
</reference>
<keyword evidence="7" id="KW-0862">Zinc</keyword>
<protein>
    <recommendedName>
        <fullName evidence="2">RING-type E3 ubiquitin transferase</fullName>
        <ecNumber evidence="2">2.3.2.27</ecNumber>
    </recommendedName>
</protein>
<dbReference type="InterPro" id="IPR001841">
    <property type="entry name" value="Znf_RING"/>
</dbReference>
<keyword evidence="5 8" id="KW-0863">Zinc-finger</keyword>
<dbReference type="SUPFAM" id="SSF57850">
    <property type="entry name" value="RING/U-box"/>
    <property type="match status" value="1"/>
</dbReference>
<dbReference type="GO" id="GO:0008270">
    <property type="term" value="F:zinc ion binding"/>
    <property type="evidence" value="ECO:0007669"/>
    <property type="project" value="UniProtKB-KW"/>
</dbReference>
<feature type="domain" description="RING-type" evidence="10">
    <location>
        <begin position="291"/>
        <end position="332"/>
    </location>
</feature>
<dbReference type="InterPro" id="IPR013083">
    <property type="entry name" value="Znf_RING/FYVE/PHD"/>
</dbReference>
<dbReference type="Gene3D" id="3.30.40.10">
    <property type="entry name" value="Zinc/RING finger domain, C3HC4 (zinc finger)"/>
    <property type="match status" value="1"/>
</dbReference>
<proteinExistence type="predicted"/>
<feature type="region of interest" description="Disordered" evidence="9">
    <location>
        <begin position="379"/>
        <end position="639"/>
    </location>
</feature>
<comment type="caution">
    <text evidence="11">The sequence shown here is derived from an EMBL/GenBank/DDBJ whole genome shotgun (WGS) entry which is preliminary data.</text>
</comment>
<dbReference type="SMART" id="SM00184">
    <property type="entry name" value="RING"/>
    <property type="match status" value="1"/>
</dbReference>
<dbReference type="GO" id="GO:0061630">
    <property type="term" value="F:ubiquitin protein ligase activity"/>
    <property type="evidence" value="ECO:0007669"/>
    <property type="project" value="UniProtKB-EC"/>
</dbReference>
<keyword evidence="4" id="KW-0479">Metal-binding</keyword>
<feature type="region of interest" description="Disordered" evidence="9">
    <location>
        <begin position="338"/>
        <end position="361"/>
    </location>
</feature>
<feature type="compositionally biased region" description="Low complexity" evidence="9">
    <location>
        <begin position="558"/>
        <end position="582"/>
    </location>
</feature>
<feature type="compositionally biased region" description="Basic and acidic residues" evidence="9">
    <location>
        <begin position="604"/>
        <end position="639"/>
    </location>
</feature>
<evidence type="ECO:0000256" key="1">
    <source>
        <dbReference type="ARBA" id="ARBA00000900"/>
    </source>
</evidence>
<feature type="region of interest" description="Disordered" evidence="9">
    <location>
        <begin position="106"/>
        <end position="129"/>
    </location>
</feature>
<evidence type="ECO:0000256" key="2">
    <source>
        <dbReference type="ARBA" id="ARBA00012483"/>
    </source>
</evidence>
<keyword evidence="12" id="KW-1185">Reference proteome</keyword>
<dbReference type="FunFam" id="3.30.40.10:FF:000127">
    <property type="entry name" value="E3 ubiquitin-protein ligase RNF181"/>
    <property type="match status" value="1"/>
</dbReference>
<evidence type="ECO:0000256" key="8">
    <source>
        <dbReference type="PROSITE-ProRule" id="PRU00175"/>
    </source>
</evidence>
<dbReference type="OrthoDB" id="8062037at2759"/>
<keyword evidence="3" id="KW-0808">Transferase</keyword>
<feature type="region of interest" description="Disordered" evidence="9">
    <location>
        <begin position="172"/>
        <end position="202"/>
    </location>
</feature>
<dbReference type="CDD" id="cd16667">
    <property type="entry name" value="RING-H2_RNF126-like"/>
    <property type="match status" value="1"/>
</dbReference>
<dbReference type="AlphaFoldDB" id="A0A8H3TRR2"/>
<dbReference type="GO" id="GO:0005634">
    <property type="term" value="C:nucleus"/>
    <property type="evidence" value="ECO:0007669"/>
    <property type="project" value="TreeGrafter"/>
</dbReference>